<gene>
    <name evidence="2" type="ORF">OVN521_LOCUS30830</name>
</gene>
<evidence type="ECO:0000256" key="1">
    <source>
        <dbReference type="SAM" id="MobiDB-lite"/>
    </source>
</evidence>
<evidence type="ECO:0000313" key="3">
    <source>
        <dbReference type="Proteomes" id="UP000663866"/>
    </source>
</evidence>
<dbReference type="EMBL" id="CAJOBG010012337">
    <property type="protein sequence ID" value="CAF4288468.1"/>
    <property type="molecule type" value="Genomic_DNA"/>
</dbReference>
<organism evidence="2 3">
    <name type="scientific">Rotaria magnacalcarata</name>
    <dbReference type="NCBI Taxonomy" id="392030"/>
    <lineage>
        <taxon>Eukaryota</taxon>
        <taxon>Metazoa</taxon>
        <taxon>Spiralia</taxon>
        <taxon>Gnathifera</taxon>
        <taxon>Rotifera</taxon>
        <taxon>Eurotatoria</taxon>
        <taxon>Bdelloidea</taxon>
        <taxon>Philodinida</taxon>
        <taxon>Philodinidae</taxon>
        <taxon>Rotaria</taxon>
    </lineage>
</organism>
<feature type="compositionally biased region" description="Polar residues" evidence="1">
    <location>
        <begin position="62"/>
        <end position="75"/>
    </location>
</feature>
<dbReference type="Proteomes" id="UP000663866">
    <property type="component" value="Unassembled WGS sequence"/>
</dbReference>
<accession>A0A820H5T1</accession>
<evidence type="ECO:0000313" key="2">
    <source>
        <dbReference type="EMBL" id="CAF4288468.1"/>
    </source>
</evidence>
<comment type="caution">
    <text evidence="2">The sequence shown here is derived from an EMBL/GenBank/DDBJ whole genome shotgun (WGS) entry which is preliminary data.</text>
</comment>
<sequence length="75" mass="8149">HGQPTNDFRPPPIQSMDDDSNVYRNKPPLAMMIDQQQQQQQSHHPTLPTSLSSQAQSISSSTNGPKSPSGTSMSS</sequence>
<proteinExistence type="predicted"/>
<feature type="non-terminal residue" evidence="2">
    <location>
        <position position="75"/>
    </location>
</feature>
<keyword evidence="3" id="KW-1185">Reference proteome</keyword>
<feature type="compositionally biased region" description="Low complexity" evidence="1">
    <location>
        <begin position="50"/>
        <end position="61"/>
    </location>
</feature>
<dbReference type="AlphaFoldDB" id="A0A820H5T1"/>
<feature type="non-terminal residue" evidence="2">
    <location>
        <position position="1"/>
    </location>
</feature>
<protein>
    <submittedName>
        <fullName evidence="2">Uncharacterized protein</fullName>
    </submittedName>
</protein>
<feature type="region of interest" description="Disordered" evidence="1">
    <location>
        <begin position="1"/>
        <end position="75"/>
    </location>
</feature>
<name>A0A820H5T1_9BILA</name>
<reference evidence="2" key="1">
    <citation type="submission" date="2021-02" db="EMBL/GenBank/DDBJ databases">
        <authorList>
            <person name="Nowell W R."/>
        </authorList>
    </citation>
    <scope>NUCLEOTIDE SEQUENCE</scope>
</reference>